<evidence type="ECO:0000313" key="2">
    <source>
        <dbReference type="EMBL" id="GFN97293.1"/>
    </source>
</evidence>
<feature type="region of interest" description="Disordered" evidence="1">
    <location>
        <begin position="22"/>
        <end position="95"/>
    </location>
</feature>
<keyword evidence="3" id="KW-1185">Reference proteome</keyword>
<protein>
    <submittedName>
        <fullName evidence="2">Uncharacterized protein</fullName>
    </submittedName>
</protein>
<dbReference type="EMBL" id="BLXT01002742">
    <property type="protein sequence ID" value="GFN97293.1"/>
    <property type="molecule type" value="Genomic_DNA"/>
</dbReference>
<dbReference type="Proteomes" id="UP000735302">
    <property type="component" value="Unassembled WGS sequence"/>
</dbReference>
<evidence type="ECO:0000313" key="3">
    <source>
        <dbReference type="Proteomes" id="UP000735302"/>
    </source>
</evidence>
<feature type="compositionally biased region" description="Low complexity" evidence="1">
    <location>
        <begin position="78"/>
        <end position="95"/>
    </location>
</feature>
<feature type="compositionally biased region" description="Low complexity" evidence="1">
    <location>
        <begin position="131"/>
        <end position="145"/>
    </location>
</feature>
<organism evidence="2 3">
    <name type="scientific">Plakobranchus ocellatus</name>
    <dbReference type="NCBI Taxonomy" id="259542"/>
    <lineage>
        <taxon>Eukaryota</taxon>
        <taxon>Metazoa</taxon>
        <taxon>Spiralia</taxon>
        <taxon>Lophotrochozoa</taxon>
        <taxon>Mollusca</taxon>
        <taxon>Gastropoda</taxon>
        <taxon>Heterobranchia</taxon>
        <taxon>Euthyneura</taxon>
        <taxon>Panpulmonata</taxon>
        <taxon>Sacoglossa</taxon>
        <taxon>Placobranchoidea</taxon>
        <taxon>Plakobranchidae</taxon>
        <taxon>Plakobranchus</taxon>
    </lineage>
</organism>
<feature type="region of interest" description="Disordered" evidence="1">
    <location>
        <begin position="127"/>
        <end position="175"/>
    </location>
</feature>
<feature type="compositionally biased region" description="Polar residues" evidence="1">
    <location>
        <begin position="59"/>
        <end position="77"/>
    </location>
</feature>
<reference evidence="2 3" key="1">
    <citation type="journal article" date="2021" name="Elife">
        <title>Chloroplast acquisition without the gene transfer in kleptoplastic sea slugs, Plakobranchus ocellatus.</title>
        <authorList>
            <person name="Maeda T."/>
            <person name="Takahashi S."/>
            <person name="Yoshida T."/>
            <person name="Shimamura S."/>
            <person name="Takaki Y."/>
            <person name="Nagai Y."/>
            <person name="Toyoda A."/>
            <person name="Suzuki Y."/>
            <person name="Arimoto A."/>
            <person name="Ishii H."/>
            <person name="Satoh N."/>
            <person name="Nishiyama T."/>
            <person name="Hasebe M."/>
            <person name="Maruyama T."/>
            <person name="Minagawa J."/>
            <person name="Obokata J."/>
            <person name="Shigenobu S."/>
        </authorList>
    </citation>
    <scope>NUCLEOTIDE SEQUENCE [LARGE SCALE GENOMIC DNA]</scope>
</reference>
<sequence length="175" mass="17299">MLLCVSVCVGVCVKRARLELDPGVGGGPGLSEPCLDTRGGIPSPGGSSGGGEDAGSTIGPGSTLDSSIHGHSQDNGHSTLSGLTPSSTPACSSSPINDGLSSNGNYLSAPQTWLMNCSADAESICVKSAPHSPSSPVSVSSTSDGSHTRSTDTPSSLGESHFRAGQRTSACGIDL</sequence>
<gene>
    <name evidence="2" type="ORF">PoB_002379900</name>
</gene>
<comment type="caution">
    <text evidence="2">The sequence shown here is derived from an EMBL/GenBank/DDBJ whole genome shotgun (WGS) entry which is preliminary data.</text>
</comment>
<evidence type="ECO:0000256" key="1">
    <source>
        <dbReference type="SAM" id="MobiDB-lite"/>
    </source>
</evidence>
<name>A0AAV3ZSB7_9GAST</name>
<feature type="compositionally biased region" description="Gly residues" evidence="1">
    <location>
        <begin position="42"/>
        <end position="53"/>
    </location>
</feature>
<proteinExistence type="predicted"/>
<accession>A0AAV3ZSB7</accession>
<dbReference type="AlphaFoldDB" id="A0AAV3ZSB7"/>